<dbReference type="EMBL" id="CM001377">
    <property type="protein sequence ID" value="EHM09462.1"/>
    <property type="molecule type" value="Genomic_DNA"/>
</dbReference>
<name>H0UNX6_9BACT</name>
<dbReference type="RefSeq" id="WP_006582955.1">
    <property type="nucleotide sequence ID" value="NZ_CM001377.1"/>
</dbReference>
<evidence type="ECO:0000313" key="1">
    <source>
        <dbReference type="EMBL" id="EHM09462.1"/>
    </source>
</evidence>
<proteinExistence type="predicted"/>
<dbReference type="Proteomes" id="UP000005730">
    <property type="component" value="Chromosome"/>
</dbReference>
<protein>
    <submittedName>
        <fullName evidence="1">Uncharacterized protein</fullName>
    </submittedName>
</protein>
<dbReference type="AlphaFoldDB" id="H0UNX6"/>
<accession>H0UNX6</accession>
<organism evidence="1 2">
    <name type="scientific">Thermanaerovibrio velox DSM 12556</name>
    <dbReference type="NCBI Taxonomy" id="926567"/>
    <lineage>
        <taxon>Bacteria</taxon>
        <taxon>Thermotogati</taxon>
        <taxon>Synergistota</taxon>
        <taxon>Synergistia</taxon>
        <taxon>Synergistales</taxon>
        <taxon>Synergistaceae</taxon>
        <taxon>Thermanaerovibrio</taxon>
    </lineage>
</organism>
<sequence length="55" mass="6045">MPLRRITELGRDEGDRITGGKTCDCECECTCSMDSVTDDTMTSTRDSNMLSTFAS</sequence>
<keyword evidence="2" id="KW-1185">Reference proteome</keyword>
<dbReference type="HOGENOM" id="CLU_3031009_0_0_0"/>
<evidence type="ECO:0000313" key="2">
    <source>
        <dbReference type="Proteomes" id="UP000005730"/>
    </source>
</evidence>
<gene>
    <name evidence="1" type="ORF">TheveDRAFT_0292</name>
</gene>
<dbReference type="STRING" id="926567.TheveDRAFT_0292"/>
<reference evidence="1 2" key="1">
    <citation type="submission" date="2011-10" db="EMBL/GenBank/DDBJ databases">
        <title>The Noncontiguous Finished genome of Thermanaerovibrio velox DSM 12556.</title>
        <authorList>
            <consortium name="US DOE Joint Genome Institute (JGI-PGF)"/>
            <person name="Lucas S."/>
            <person name="Copeland A."/>
            <person name="Lapidus A."/>
            <person name="Glavina del Rio T."/>
            <person name="Dalin E."/>
            <person name="Tice H."/>
            <person name="Bruce D."/>
            <person name="Goodwin L."/>
            <person name="Pitluck S."/>
            <person name="Peters L."/>
            <person name="Mikhailova N."/>
            <person name="Teshima H."/>
            <person name="Kyrpides N."/>
            <person name="Mavromatis K."/>
            <person name="Ivanova N."/>
            <person name="Markowitz V."/>
            <person name="Cheng J.-F."/>
            <person name="Hugenholtz P."/>
            <person name="Woyke T."/>
            <person name="Wu D."/>
            <person name="Spring S."/>
            <person name="Brambilla E.-M."/>
            <person name="Klenk H.-P."/>
            <person name="Eisen J.A."/>
        </authorList>
    </citation>
    <scope>NUCLEOTIDE SEQUENCE [LARGE SCALE GENOMIC DNA]</scope>
    <source>
        <strain evidence="1 2">DSM 12556</strain>
    </source>
</reference>